<dbReference type="Proteomes" id="UP000249619">
    <property type="component" value="Unassembled WGS sequence"/>
</dbReference>
<keyword evidence="3" id="KW-1185">Reference proteome</keyword>
<evidence type="ECO:0000256" key="1">
    <source>
        <dbReference type="SAM" id="MobiDB-lite"/>
    </source>
</evidence>
<evidence type="ECO:0000313" key="2">
    <source>
        <dbReference type="EMBL" id="RAR04046.1"/>
    </source>
</evidence>
<feature type="compositionally biased region" description="Basic and acidic residues" evidence="1">
    <location>
        <begin position="183"/>
        <end position="205"/>
    </location>
</feature>
<dbReference type="AlphaFoldDB" id="A0A364MUP6"/>
<feature type="compositionally biased region" description="Polar residues" evidence="1">
    <location>
        <begin position="207"/>
        <end position="221"/>
    </location>
</feature>
<accession>A0A364MUP6</accession>
<sequence length="221" mass="25047">MPPKSGTKDQGSIFRIIPLGTVTACTRILKLANDSVMQNYRGPLDTLPEYSRAFHPSRLDDTNATEWPLVVKAGSPIDLEFQSTLQHTRIWCSRMSKVGINLFEMGDFMTSFPTFTSCHLQTDRRGRVINRKILTLHECEASSVEVVNEYQQNMWALPASKAQLLAVRWICEDPERRLYREKLNEDQDRDDAVSVKTDVESHADSQDLLTPVTSRASSPGF</sequence>
<organism evidence="2 3">
    <name type="scientific">Stemphylium lycopersici</name>
    <name type="common">Tomato gray leaf spot disease fungus</name>
    <name type="synonym">Thyrospora lycopersici</name>
    <dbReference type="NCBI Taxonomy" id="183478"/>
    <lineage>
        <taxon>Eukaryota</taxon>
        <taxon>Fungi</taxon>
        <taxon>Dikarya</taxon>
        <taxon>Ascomycota</taxon>
        <taxon>Pezizomycotina</taxon>
        <taxon>Dothideomycetes</taxon>
        <taxon>Pleosporomycetidae</taxon>
        <taxon>Pleosporales</taxon>
        <taxon>Pleosporineae</taxon>
        <taxon>Pleosporaceae</taxon>
        <taxon>Stemphylium</taxon>
    </lineage>
</organism>
<name>A0A364MUP6_STELY</name>
<evidence type="ECO:0000313" key="3">
    <source>
        <dbReference type="Proteomes" id="UP000249619"/>
    </source>
</evidence>
<gene>
    <name evidence="2" type="ORF">DDE83_007984</name>
</gene>
<protein>
    <submittedName>
        <fullName evidence="2">Uncharacterized protein</fullName>
    </submittedName>
</protein>
<reference evidence="3" key="1">
    <citation type="submission" date="2018-05" db="EMBL/GenBank/DDBJ databases">
        <title>Draft genome sequence of Stemphylium lycopersici strain CIDEFI 213.</title>
        <authorList>
            <person name="Medina R."/>
            <person name="Franco M.E.E."/>
            <person name="Lucentini C.G."/>
            <person name="Saparrat M.C.N."/>
            <person name="Balatti P.A."/>
        </authorList>
    </citation>
    <scope>NUCLEOTIDE SEQUENCE [LARGE SCALE GENOMIC DNA]</scope>
    <source>
        <strain evidence="3">CIDEFI 213</strain>
    </source>
</reference>
<feature type="region of interest" description="Disordered" evidence="1">
    <location>
        <begin position="183"/>
        <end position="221"/>
    </location>
</feature>
<dbReference type="EMBL" id="QGDH01000164">
    <property type="protein sequence ID" value="RAR04046.1"/>
    <property type="molecule type" value="Genomic_DNA"/>
</dbReference>
<comment type="caution">
    <text evidence="2">The sequence shown here is derived from an EMBL/GenBank/DDBJ whole genome shotgun (WGS) entry which is preliminary data.</text>
</comment>
<proteinExistence type="predicted"/>